<name>A0A067R5G6_ZOONE</name>
<feature type="compositionally biased region" description="Basic residues" evidence="1">
    <location>
        <begin position="100"/>
        <end position="111"/>
    </location>
</feature>
<sequence>MWRDIDVEHKEEYYARARQADAEHKKKYPDYVYNPLDACNQKRLWDQARAKKLRRTRRQLAKRRVTTAQTISARPLPAQEQEHQQGGFTGGQGVASSMASRRRSRKTQKKT</sequence>
<protein>
    <recommendedName>
        <fullName evidence="4">HMG box domain-containing protein</fullName>
    </recommendedName>
</protein>
<accession>A0A067R5G6</accession>
<gene>
    <name evidence="2" type="ORF">L798_07712</name>
</gene>
<dbReference type="EMBL" id="KK852684">
    <property type="protein sequence ID" value="KDR18523.1"/>
    <property type="molecule type" value="Genomic_DNA"/>
</dbReference>
<dbReference type="Proteomes" id="UP000027135">
    <property type="component" value="Unassembled WGS sequence"/>
</dbReference>
<feature type="compositionally biased region" description="Basic residues" evidence="1">
    <location>
        <begin position="55"/>
        <end position="65"/>
    </location>
</feature>
<dbReference type="InterPro" id="IPR036910">
    <property type="entry name" value="HMG_box_dom_sf"/>
</dbReference>
<dbReference type="Gene3D" id="1.10.30.10">
    <property type="entry name" value="High mobility group box domain"/>
    <property type="match status" value="1"/>
</dbReference>
<evidence type="ECO:0000313" key="3">
    <source>
        <dbReference type="Proteomes" id="UP000027135"/>
    </source>
</evidence>
<evidence type="ECO:0000256" key="1">
    <source>
        <dbReference type="SAM" id="MobiDB-lite"/>
    </source>
</evidence>
<dbReference type="InParanoid" id="A0A067R5G6"/>
<organism evidence="2 3">
    <name type="scientific">Zootermopsis nevadensis</name>
    <name type="common">Dampwood termite</name>
    <dbReference type="NCBI Taxonomy" id="136037"/>
    <lineage>
        <taxon>Eukaryota</taxon>
        <taxon>Metazoa</taxon>
        <taxon>Ecdysozoa</taxon>
        <taxon>Arthropoda</taxon>
        <taxon>Hexapoda</taxon>
        <taxon>Insecta</taxon>
        <taxon>Pterygota</taxon>
        <taxon>Neoptera</taxon>
        <taxon>Polyneoptera</taxon>
        <taxon>Dictyoptera</taxon>
        <taxon>Blattodea</taxon>
        <taxon>Blattoidea</taxon>
        <taxon>Termitoidae</taxon>
        <taxon>Termopsidae</taxon>
        <taxon>Zootermopsis</taxon>
    </lineage>
</organism>
<evidence type="ECO:0000313" key="2">
    <source>
        <dbReference type="EMBL" id="KDR18523.1"/>
    </source>
</evidence>
<evidence type="ECO:0008006" key="4">
    <source>
        <dbReference type="Google" id="ProtNLM"/>
    </source>
</evidence>
<reference evidence="2 3" key="1">
    <citation type="journal article" date="2014" name="Nat. Commun.">
        <title>Molecular traces of alternative social organization in a termite genome.</title>
        <authorList>
            <person name="Terrapon N."/>
            <person name="Li C."/>
            <person name="Robertson H.M."/>
            <person name="Ji L."/>
            <person name="Meng X."/>
            <person name="Booth W."/>
            <person name="Chen Z."/>
            <person name="Childers C.P."/>
            <person name="Glastad K.M."/>
            <person name="Gokhale K."/>
            <person name="Gowin J."/>
            <person name="Gronenberg W."/>
            <person name="Hermansen R.A."/>
            <person name="Hu H."/>
            <person name="Hunt B.G."/>
            <person name="Huylmans A.K."/>
            <person name="Khalil S.M."/>
            <person name="Mitchell R.D."/>
            <person name="Munoz-Torres M.C."/>
            <person name="Mustard J.A."/>
            <person name="Pan H."/>
            <person name="Reese J.T."/>
            <person name="Scharf M.E."/>
            <person name="Sun F."/>
            <person name="Vogel H."/>
            <person name="Xiao J."/>
            <person name="Yang W."/>
            <person name="Yang Z."/>
            <person name="Yang Z."/>
            <person name="Zhou J."/>
            <person name="Zhu J."/>
            <person name="Brent C.S."/>
            <person name="Elsik C.G."/>
            <person name="Goodisman M.A."/>
            <person name="Liberles D.A."/>
            <person name="Roe R.M."/>
            <person name="Vargo E.L."/>
            <person name="Vilcinskas A."/>
            <person name="Wang J."/>
            <person name="Bornberg-Bauer E."/>
            <person name="Korb J."/>
            <person name="Zhang G."/>
            <person name="Liebig J."/>
        </authorList>
    </citation>
    <scope>NUCLEOTIDE SEQUENCE [LARGE SCALE GENOMIC DNA]</scope>
    <source>
        <tissue evidence="2">Whole organism</tissue>
    </source>
</reference>
<dbReference type="SUPFAM" id="SSF47095">
    <property type="entry name" value="HMG-box"/>
    <property type="match status" value="1"/>
</dbReference>
<keyword evidence="3" id="KW-1185">Reference proteome</keyword>
<proteinExistence type="predicted"/>
<dbReference type="AlphaFoldDB" id="A0A067R5G6"/>
<dbReference type="GO" id="GO:0005634">
    <property type="term" value="C:nucleus"/>
    <property type="evidence" value="ECO:0007669"/>
    <property type="project" value="UniProtKB-ARBA"/>
</dbReference>
<feature type="region of interest" description="Disordered" evidence="1">
    <location>
        <begin position="55"/>
        <end position="111"/>
    </location>
</feature>